<sequence length="102" mass="11072">YTGGLAPEVNRHMLENLFIAFGDIVNVDVPFDPIAQCNRGFAFVTFEDPEDALAAIDNLHLSEISGRTIKVNLANAAAMSASGQRIQTKAGMFTLDYLSPVR</sequence>
<organism evidence="4 5">
    <name type="scientific">Catenaria anguillulae PL171</name>
    <dbReference type="NCBI Taxonomy" id="765915"/>
    <lineage>
        <taxon>Eukaryota</taxon>
        <taxon>Fungi</taxon>
        <taxon>Fungi incertae sedis</taxon>
        <taxon>Blastocladiomycota</taxon>
        <taxon>Blastocladiomycetes</taxon>
        <taxon>Blastocladiales</taxon>
        <taxon>Catenariaceae</taxon>
        <taxon>Catenaria</taxon>
    </lineage>
</organism>
<dbReference type="PANTHER" id="PTHR48037:SF1">
    <property type="entry name" value="RRM DOMAIN-CONTAINING PROTEIN"/>
    <property type="match status" value="1"/>
</dbReference>
<dbReference type="SUPFAM" id="SSF54928">
    <property type="entry name" value="RNA-binding domain, RBD"/>
    <property type="match status" value="1"/>
</dbReference>
<reference evidence="4 5" key="1">
    <citation type="submission" date="2016-07" db="EMBL/GenBank/DDBJ databases">
        <title>Pervasive Adenine N6-methylation of Active Genes in Fungi.</title>
        <authorList>
            <consortium name="DOE Joint Genome Institute"/>
            <person name="Mondo S.J."/>
            <person name="Dannebaum R.O."/>
            <person name="Kuo R.C."/>
            <person name="Labutti K."/>
            <person name="Haridas S."/>
            <person name="Kuo A."/>
            <person name="Salamov A."/>
            <person name="Ahrendt S.R."/>
            <person name="Lipzen A."/>
            <person name="Sullivan W."/>
            <person name="Andreopoulos W.B."/>
            <person name="Clum A."/>
            <person name="Lindquist E."/>
            <person name="Daum C."/>
            <person name="Ramamoorthy G.K."/>
            <person name="Gryganskyi A."/>
            <person name="Culley D."/>
            <person name="Magnuson J.K."/>
            <person name="James T.Y."/>
            <person name="O'Malley M.A."/>
            <person name="Stajich J.E."/>
            <person name="Spatafora J.W."/>
            <person name="Visel A."/>
            <person name="Grigoriev I.V."/>
        </authorList>
    </citation>
    <scope>NUCLEOTIDE SEQUENCE [LARGE SCALE GENOMIC DNA]</scope>
    <source>
        <strain evidence="4 5">PL171</strain>
    </source>
</reference>
<dbReference type="InterPro" id="IPR035979">
    <property type="entry name" value="RBD_domain_sf"/>
</dbReference>
<feature type="domain" description="RRM" evidence="3">
    <location>
        <begin position="1"/>
        <end position="76"/>
    </location>
</feature>
<dbReference type="SMART" id="SM00360">
    <property type="entry name" value="RRM"/>
    <property type="match status" value="1"/>
</dbReference>
<dbReference type="Gene3D" id="3.30.70.330">
    <property type="match status" value="1"/>
</dbReference>
<dbReference type="GO" id="GO:0003723">
    <property type="term" value="F:RNA binding"/>
    <property type="evidence" value="ECO:0007669"/>
    <property type="project" value="UniProtKB-UniRule"/>
</dbReference>
<evidence type="ECO:0000256" key="2">
    <source>
        <dbReference type="PROSITE-ProRule" id="PRU00176"/>
    </source>
</evidence>
<dbReference type="InterPro" id="IPR012677">
    <property type="entry name" value="Nucleotide-bd_a/b_plait_sf"/>
</dbReference>
<dbReference type="GO" id="GO:0016853">
    <property type="term" value="F:isomerase activity"/>
    <property type="evidence" value="ECO:0007669"/>
    <property type="project" value="UniProtKB-KW"/>
</dbReference>
<evidence type="ECO:0000256" key="1">
    <source>
        <dbReference type="ARBA" id="ARBA00022884"/>
    </source>
</evidence>
<protein>
    <submittedName>
        <fullName evidence="4">The Rna recognition motif in peptidyl prolyl Cis-Trans isomerase E</fullName>
    </submittedName>
</protein>
<dbReference type="AlphaFoldDB" id="A0A1Y2HAZ5"/>
<gene>
    <name evidence="4" type="ORF">BCR44DRAFT_1392438</name>
</gene>
<dbReference type="Pfam" id="PF00076">
    <property type="entry name" value="RRM_1"/>
    <property type="match status" value="1"/>
</dbReference>
<dbReference type="CDD" id="cd12347">
    <property type="entry name" value="RRM_PPIE"/>
    <property type="match status" value="1"/>
</dbReference>
<dbReference type="InterPro" id="IPR034168">
    <property type="entry name" value="PPIE_RRM"/>
</dbReference>
<evidence type="ECO:0000313" key="4">
    <source>
        <dbReference type="EMBL" id="ORZ31675.1"/>
    </source>
</evidence>
<keyword evidence="1 2" id="KW-0694">RNA-binding</keyword>
<dbReference type="Proteomes" id="UP000193411">
    <property type="component" value="Unassembled WGS sequence"/>
</dbReference>
<dbReference type="PANTHER" id="PTHR48037">
    <property type="entry name" value="ATPASE E1"/>
    <property type="match status" value="1"/>
</dbReference>
<evidence type="ECO:0000313" key="5">
    <source>
        <dbReference type="Proteomes" id="UP000193411"/>
    </source>
</evidence>
<proteinExistence type="predicted"/>
<dbReference type="OrthoDB" id="407442at2759"/>
<feature type="non-terminal residue" evidence="4">
    <location>
        <position position="1"/>
    </location>
</feature>
<keyword evidence="5" id="KW-1185">Reference proteome</keyword>
<name>A0A1Y2HAZ5_9FUNG</name>
<dbReference type="InterPro" id="IPR000504">
    <property type="entry name" value="RRM_dom"/>
</dbReference>
<comment type="caution">
    <text evidence="4">The sequence shown here is derived from an EMBL/GenBank/DDBJ whole genome shotgun (WGS) entry which is preliminary data.</text>
</comment>
<dbReference type="EMBL" id="MCFL01000056">
    <property type="protein sequence ID" value="ORZ31675.1"/>
    <property type="molecule type" value="Genomic_DNA"/>
</dbReference>
<dbReference type="STRING" id="765915.A0A1Y2HAZ5"/>
<keyword evidence="4" id="KW-0413">Isomerase</keyword>
<evidence type="ECO:0000259" key="3">
    <source>
        <dbReference type="PROSITE" id="PS50102"/>
    </source>
</evidence>
<dbReference type="PROSITE" id="PS50102">
    <property type="entry name" value="RRM"/>
    <property type="match status" value="1"/>
</dbReference>
<accession>A0A1Y2HAZ5</accession>